<protein>
    <submittedName>
        <fullName evidence="1">Uncharacterized protein</fullName>
    </submittedName>
</protein>
<sequence>MPMSVGRFFFKFCYLIDKSLEYS</sequence>
<dbReference type="EMBL" id="HACA01005157">
    <property type="protein sequence ID" value="CDW22518.1"/>
    <property type="molecule type" value="Transcribed_RNA"/>
</dbReference>
<evidence type="ECO:0000313" key="1">
    <source>
        <dbReference type="EMBL" id="CDW22518.1"/>
    </source>
</evidence>
<dbReference type="AlphaFoldDB" id="A0A0K2T936"/>
<name>A0A0K2T936_LEPSM</name>
<accession>A0A0K2T936</accession>
<reference evidence="1" key="1">
    <citation type="submission" date="2014-05" db="EMBL/GenBank/DDBJ databases">
        <authorList>
            <person name="Chronopoulou M."/>
        </authorList>
    </citation>
    <scope>NUCLEOTIDE SEQUENCE</scope>
    <source>
        <tissue evidence="1">Whole organism</tissue>
    </source>
</reference>
<organism evidence="1">
    <name type="scientific">Lepeophtheirus salmonis</name>
    <name type="common">Salmon louse</name>
    <name type="synonym">Caligus salmonis</name>
    <dbReference type="NCBI Taxonomy" id="72036"/>
    <lineage>
        <taxon>Eukaryota</taxon>
        <taxon>Metazoa</taxon>
        <taxon>Ecdysozoa</taxon>
        <taxon>Arthropoda</taxon>
        <taxon>Crustacea</taxon>
        <taxon>Multicrustacea</taxon>
        <taxon>Hexanauplia</taxon>
        <taxon>Copepoda</taxon>
        <taxon>Siphonostomatoida</taxon>
        <taxon>Caligidae</taxon>
        <taxon>Lepeophtheirus</taxon>
    </lineage>
</organism>
<proteinExistence type="predicted"/>